<evidence type="ECO:0000256" key="3">
    <source>
        <dbReference type="ARBA" id="ARBA00022989"/>
    </source>
</evidence>
<dbReference type="EMBL" id="MN740923">
    <property type="protein sequence ID" value="QHU18058.1"/>
    <property type="molecule type" value="Genomic_DNA"/>
</dbReference>
<dbReference type="PANTHER" id="PTHR46426:SF1">
    <property type="entry name" value="PROTEIN DISULFIDE-ISOMERASE TMX3"/>
    <property type="match status" value="1"/>
</dbReference>
<organism evidence="7">
    <name type="scientific">viral metagenome</name>
    <dbReference type="NCBI Taxonomy" id="1070528"/>
    <lineage>
        <taxon>unclassified sequences</taxon>
        <taxon>metagenomes</taxon>
        <taxon>organismal metagenomes</taxon>
    </lineage>
</organism>
<name>A0A6C0KNZ7_9ZZZZ</name>
<proteinExistence type="predicted"/>
<dbReference type="Gene3D" id="3.40.30.10">
    <property type="entry name" value="Glutaredoxin"/>
    <property type="match status" value="1"/>
</dbReference>
<dbReference type="CDD" id="cd02961">
    <property type="entry name" value="PDI_a_family"/>
    <property type="match status" value="1"/>
</dbReference>
<dbReference type="InterPro" id="IPR052250">
    <property type="entry name" value="PDI_TMX3"/>
</dbReference>
<dbReference type="Pfam" id="PF00085">
    <property type="entry name" value="Thioredoxin"/>
    <property type="match status" value="1"/>
</dbReference>
<keyword evidence="4 5" id="KW-0472">Membrane</keyword>
<evidence type="ECO:0000256" key="5">
    <source>
        <dbReference type="SAM" id="Phobius"/>
    </source>
</evidence>
<dbReference type="GO" id="GO:0005783">
    <property type="term" value="C:endoplasmic reticulum"/>
    <property type="evidence" value="ECO:0007669"/>
    <property type="project" value="TreeGrafter"/>
</dbReference>
<dbReference type="InterPro" id="IPR036249">
    <property type="entry name" value="Thioredoxin-like_sf"/>
</dbReference>
<keyword evidence="2 5" id="KW-0812">Transmembrane</keyword>
<keyword evidence="3 5" id="KW-1133">Transmembrane helix</keyword>
<sequence length="143" mass="16714">MNYIAIIGGLLFAMICGISAYIYYKQYKKQKEDKSFLENNEFLKEGTKANGELIFFYTKWCPHCKKAMPIWESITNSSTFAKYNLNFVMIDCENKDQSHIATEFNIEEYPSYVLSINGKKYVYDANLDPNTLDRFLTAVYKKL</sequence>
<evidence type="ECO:0000256" key="2">
    <source>
        <dbReference type="ARBA" id="ARBA00022692"/>
    </source>
</evidence>
<dbReference type="AlphaFoldDB" id="A0A6C0KNZ7"/>
<dbReference type="GO" id="GO:0016020">
    <property type="term" value="C:membrane"/>
    <property type="evidence" value="ECO:0007669"/>
    <property type="project" value="UniProtKB-SubCell"/>
</dbReference>
<evidence type="ECO:0000256" key="1">
    <source>
        <dbReference type="ARBA" id="ARBA00004167"/>
    </source>
</evidence>
<protein>
    <recommendedName>
        <fullName evidence="6">Thioredoxin domain-containing protein</fullName>
    </recommendedName>
</protein>
<evidence type="ECO:0000259" key="6">
    <source>
        <dbReference type="PROSITE" id="PS51352"/>
    </source>
</evidence>
<accession>A0A6C0KNZ7</accession>
<evidence type="ECO:0000313" key="7">
    <source>
        <dbReference type="EMBL" id="QHU18058.1"/>
    </source>
</evidence>
<dbReference type="PANTHER" id="PTHR46426">
    <property type="entry name" value="PROTEIN DISULFIDE-ISOMERASE TMX3"/>
    <property type="match status" value="1"/>
</dbReference>
<dbReference type="PROSITE" id="PS51352">
    <property type="entry name" value="THIOREDOXIN_2"/>
    <property type="match status" value="1"/>
</dbReference>
<comment type="subcellular location">
    <subcellularLocation>
        <location evidence="1">Membrane</location>
        <topology evidence="1">Single-pass membrane protein</topology>
    </subcellularLocation>
</comment>
<feature type="domain" description="Thioredoxin" evidence="6">
    <location>
        <begin position="25"/>
        <end position="141"/>
    </location>
</feature>
<dbReference type="InterPro" id="IPR013766">
    <property type="entry name" value="Thioredoxin_domain"/>
</dbReference>
<dbReference type="SUPFAM" id="SSF52833">
    <property type="entry name" value="Thioredoxin-like"/>
    <property type="match status" value="1"/>
</dbReference>
<reference evidence="7" key="1">
    <citation type="journal article" date="2020" name="Nature">
        <title>Giant virus diversity and host interactions through global metagenomics.</title>
        <authorList>
            <person name="Schulz F."/>
            <person name="Roux S."/>
            <person name="Paez-Espino D."/>
            <person name="Jungbluth S."/>
            <person name="Walsh D.A."/>
            <person name="Denef V.J."/>
            <person name="McMahon K.D."/>
            <person name="Konstantinidis K.T."/>
            <person name="Eloe-Fadrosh E.A."/>
            <person name="Kyrpides N.C."/>
            <person name="Woyke T."/>
        </authorList>
    </citation>
    <scope>NUCLEOTIDE SEQUENCE</scope>
    <source>
        <strain evidence="7">GVMAG-S-3300012919-55</strain>
    </source>
</reference>
<feature type="transmembrane region" description="Helical" evidence="5">
    <location>
        <begin position="6"/>
        <end position="24"/>
    </location>
</feature>
<evidence type="ECO:0000256" key="4">
    <source>
        <dbReference type="ARBA" id="ARBA00023136"/>
    </source>
</evidence>